<keyword evidence="2" id="KW-1185">Reference proteome</keyword>
<dbReference type="Proteomes" id="UP001281217">
    <property type="component" value="Unassembled WGS sequence"/>
</dbReference>
<evidence type="ECO:0000313" key="1">
    <source>
        <dbReference type="EMBL" id="MDX9687265.1"/>
    </source>
</evidence>
<accession>A0ABU5BWW0</accession>
<sequence length="81" mass="8635">MFAFNPVIGVLAKSFNLFRKNFSGWVDSLRSALPIPGISGVSTKALGRLGLFGWDEVLRIALVPGWGGSDYGLGENPGLLL</sequence>
<dbReference type="RefSeq" id="WP_320331100.1">
    <property type="nucleotide sequence ID" value="NZ_JAVRDO010000004.1"/>
</dbReference>
<gene>
    <name evidence="1" type="ORF">RED13_001691</name>
</gene>
<comment type="caution">
    <text evidence="1">The sequence shown here is derived from an EMBL/GenBank/DDBJ whole genome shotgun (WGS) entry which is preliminary data.</text>
</comment>
<reference evidence="2" key="1">
    <citation type="submission" date="2023-07" db="EMBL/GenBank/DDBJ databases">
        <authorList>
            <person name="de Witt J."/>
        </authorList>
    </citation>
    <scope>NUCLEOTIDE SEQUENCE [LARGE SCALE GENOMIC DNA]</scope>
    <source>
        <strain evidence="2">FZJ</strain>
    </source>
</reference>
<dbReference type="EMBL" id="JAVRDO010000004">
    <property type="protein sequence ID" value="MDX9687265.1"/>
    <property type="molecule type" value="Genomic_DNA"/>
</dbReference>
<protein>
    <submittedName>
        <fullName evidence="1">Uncharacterized protein</fullName>
    </submittedName>
</protein>
<proteinExistence type="predicted"/>
<evidence type="ECO:0000313" key="2">
    <source>
        <dbReference type="Proteomes" id="UP001281217"/>
    </source>
</evidence>
<organism evidence="1 2">
    <name type="scientific">Halopseudomonas formosensis</name>
    <dbReference type="NCBI Taxonomy" id="1002526"/>
    <lineage>
        <taxon>Bacteria</taxon>
        <taxon>Pseudomonadati</taxon>
        <taxon>Pseudomonadota</taxon>
        <taxon>Gammaproteobacteria</taxon>
        <taxon>Pseudomonadales</taxon>
        <taxon>Pseudomonadaceae</taxon>
        <taxon>Halopseudomonas</taxon>
    </lineage>
</organism>
<name>A0ABU5BWW0_9GAMM</name>